<evidence type="ECO:0000313" key="1">
    <source>
        <dbReference type="EMBL" id="PKU80748.1"/>
    </source>
</evidence>
<dbReference type="Proteomes" id="UP000233837">
    <property type="component" value="Unassembled WGS sequence"/>
</dbReference>
<dbReference type="AlphaFoldDB" id="A0A2I0WYL6"/>
<accession>A0A2I0WYL6</accession>
<dbReference type="EMBL" id="KZ502314">
    <property type="protein sequence ID" value="PKU80748.1"/>
    <property type="molecule type" value="Genomic_DNA"/>
</dbReference>
<proteinExistence type="predicted"/>
<evidence type="ECO:0000313" key="2">
    <source>
        <dbReference type="Proteomes" id="UP000233837"/>
    </source>
</evidence>
<reference evidence="1 2" key="2">
    <citation type="journal article" date="2017" name="Nature">
        <title>The Apostasia genome and the evolution of orchids.</title>
        <authorList>
            <person name="Zhang G.Q."/>
            <person name="Liu K.W."/>
            <person name="Li Z."/>
            <person name="Lohaus R."/>
            <person name="Hsiao Y.Y."/>
            <person name="Niu S.C."/>
            <person name="Wang J.Y."/>
            <person name="Lin Y.C."/>
            <person name="Xu Q."/>
            <person name="Chen L.J."/>
            <person name="Yoshida K."/>
            <person name="Fujiwara S."/>
            <person name="Wang Z.W."/>
            <person name="Zhang Y.Q."/>
            <person name="Mitsuda N."/>
            <person name="Wang M."/>
            <person name="Liu G.H."/>
            <person name="Pecoraro L."/>
            <person name="Huang H.X."/>
            <person name="Xiao X.J."/>
            <person name="Lin M."/>
            <person name="Wu X.Y."/>
            <person name="Wu W.L."/>
            <person name="Chen Y.Y."/>
            <person name="Chang S.B."/>
            <person name="Sakamoto S."/>
            <person name="Ohme-Takagi M."/>
            <person name="Yagi M."/>
            <person name="Zeng S.J."/>
            <person name="Shen C.Y."/>
            <person name="Yeh C.M."/>
            <person name="Luo Y.B."/>
            <person name="Tsai W.C."/>
            <person name="Van de Peer Y."/>
            <person name="Liu Z.J."/>
        </authorList>
    </citation>
    <scope>NUCLEOTIDE SEQUENCE [LARGE SCALE GENOMIC DNA]</scope>
    <source>
        <tissue evidence="1">The whole plant</tissue>
    </source>
</reference>
<name>A0A2I0WYL6_9ASPA</name>
<keyword evidence="2" id="KW-1185">Reference proteome</keyword>
<sequence>MLFVVCFPCISHAAVEKGQLLHAMAVIFPSESWEGIRNLFTDVGLYIPIGFHASLRTDKGNSELKNGRLKKGNIRGGADSGYC</sequence>
<organism evidence="1 2">
    <name type="scientific">Dendrobium catenatum</name>
    <dbReference type="NCBI Taxonomy" id="906689"/>
    <lineage>
        <taxon>Eukaryota</taxon>
        <taxon>Viridiplantae</taxon>
        <taxon>Streptophyta</taxon>
        <taxon>Embryophyta</taxon>
        <taxon>Tracheophyta</taxon>
        <taxon>Spermatophyta</taxon>
        <taxon>Magnoliopsida</taxon>
        <taxon>Liliopsida</taxon>
        <taxon>Asparagales</taxon>
        <taxon>Orchidaceae</taxon>
        <taxon>Epidendroideae</taxon>
        <taxon>Malaxideae</taxon>
        <taxon>Dendrobiinae</taxon>
        <taxon>Dendrobium</taxon>
    </lineage>
</organism>
<gene>
    <name evidence="1" type="ORF">MA16_Dca023445</name>
</gene>
<reference evidence="1 2" key="1">
    <citation type="journal article" date="2016" name="Sci. Rep.">
        <title>The Dendrobium catenatum Lindl. genome sequence provides insights into polysaccharide synthase, floral development and adaptive evolution.</title>
        <authorList>
            <person name="Zhang G.Q."/>
            <person name="Xu Q."/>
            <person name="Bian C."/>
            <person name="Tsai W.C."/>
            <person name="Yeh C.M."/>
            <person name="Liu K.W."/>
            <person name="Yoshida K."/>
            <person name="Zhang L.S."/>
            <person name="Chang S.B."/>
            <person name="Chen F."/>
            <person name="Shi Y."/>
            <person name="Su Y.Y."/>
            <person name="Zhang Y.Q."/>
            <person name="Chen L.J."/>
            <person name="Yin Y."/>
            <person name="Lin M."/>
            <person name="Huang H."/>
            <person name="Deng H."/>
            <person name="Wang Z.W."/>
            <person name="Zhu S.L."/>
            <person name="Zhao X."/>
            <person name="Deng C."/>
            <person name="Niu S.C."/>
            <person name="Huang J."/>
            <person name="Wang M."/>
            <person name="Liu G.H."/>
            <person name="Yang H.J."/>
            <person name="Xiao X.J."/>
            <person name="Hsiao Y.Y."/>
            <person name="Wu W.L."/>
            <person name="Chen Y.Y."/>
            <person name="Mitsuda N."/>
            <person name="Ohme-Takagi M."/>
            <person name="Luo Y.B."/>
            <person name="Van de Peer Y."/>
            <person name="Liu Z.J."/>
        </authorList>
    </citation>
    <scope>NUCLEOTIDE SEQUENCE [LARGE SCALE GENOMIC DNA]</scope>
    <source>
        <tissue evidence="1">The whole plant</tissue>
    </source>
</reference>
<protein>
    <submittedName>
        <fullName evidence="1">Uncharacterized protein</fullName>
    </submittedName>
</protein>